<name>A0ABU6MQP4_9BACI</name>
<evidence type="ECO:0000313" key="2">
    <source>
        <dbReference type="Proteomes" id="UP001341444"/>
    </source>
</evidence>
<reference evidence="1 2" key="1">
    <citation type="submission" date="2023-03" db="EMBL/GenBank/DDBJ databases">
        <title>Bacillus Genome Sequencing.</title>
        <authorList>
            <person name="Dunlap C."/>
        </authorList>
    </citation>
    <scope>NUCLEOTIDE SEQUENCE [LARGE SCALE GENOMIC DNA]</scope>
    <source>
        <strain evidence="1 2">B-23453</strain>
    </source>
</reference>
<dbReference type="SUPFAM" id="SSF56645">
    <property type="entry name" value="Acyl-CoA dehydrogenase NM domain-like"/>
    <property type="match status" value="1"/>
</dbReference>
<dbReference type="Gene3D" id="2.40.110.10">
    <property type="entry name" value="Butyryl-CoA Dehydrogenase, subunit A, domain 2"/>
    <property type="match status" value="1"/>
</dbReference>
<accession>A0ABU6MQP4</accession>
<evidence type="ECO:0000313" key="1">
    <source>
        <dbReference type="EMBL" id="MED1205547.1"/>
    </source>
</evidence>
<dbReference type="EMBL" id="JARMAB010000037">
    <property type="protein sequence ID" value="MED1205547.1"/>
    <property type="molecule type" value="Genomic_DNA"/>
</dbReference>
<dbReference type="Proteomes" id="UP001341444">
    <property type="component" value="Unassembled WGS sequence"/>
</dbReference>
<keyword evidence="2" id="KW-1185">Reference proteome</keyword>
<comment type="caution">
    <text evidence="1">The sequence shown here is derived from an EMBL/GenBank/DDBJ whole genome shotgun (WGS) entry which is preliminary data.</text>
</comment>
<sequence length="356" mass="39662">METTDTEKINRIIKKHVIPFVKDIDTLGYYPESFLRETGKAGLLNSSKLTEDLIRKREIGLIEQAAKHCMTSAFLLWCQLAAIASLRLSHNSSIKDTILPLLESGEGLAGPGLSNGLKFYAGVEPIRLQAVRTEAGYRVTGSLPSVSNLDQGNWLTILASVNENRRIMGILPVQSQGLSLKEKTGFIGMNGTKTNSCSFDQVFLPDKWVITEESDVFIEKLRPTLVLYQIPLGIGVSSAALTSMYYARGKMPELQYLKVQPEELERDVDEIRKRIYCLADLPNLPKVGKEMLLTRLDVVHVTSKAVYGDMLFSGGRAYLKESSSFRRLRESYFLVNLTPTLKQLEKLKGTIKAGPS</sequence>
<protein>
    <submittedName>
        <fullName evidence="1">Acyl-CoA/acyl-ACP dehydrogenase</fullName>
    </submittedName>
</protein>
<proteinExistence type="predicted"/>
<dbReference type="RefSeq" id="WP_083953100.1">
    <property type="nucleotide sequence ID" value="NZ_JARMAB010000037.1"/>
</dbReference>
<dbReference type="InterPro" id="IPR009100">
    <property type="entry name" value="AcylCoA_DH/oxidase_NM_dom_sf"/>
</dbReference>
<dbReference type="InterPro" id="IPR046373">
    <property type="entry name" value="Acyl-CoA_Oxase/DH_mid-dom_sf"/>
</dbReference>
<organism evidence="1 2">
    <name type="scientific">Heyndrickxia acidicola</name>
    <dbReference type="NCBI Taxonomy" id="209389"/>
    <lineage>
        <taxon>Bacteria</taxon>
        <taxon>Bacillati</taxon>
        <taxon>Bacillota</taxon>
        <taxon>Bacilli</taxon>
        <taxon>Bacillales</taxon>
        <taxon>Bacillaceae</taxon>
        <taxon>Heyndrickxia</taxon>
    </lineage>
</organism>
<gene>
    <name evidence="1" type="ORF">P4T90_21150</name>
</gene>